<organism evidence="2 3">
    <name type="scientific">Imperialibacter roseus</name>
    <dbReference type="NCBI Taxonomy" id="1324217"/>
    <lineage>
        <taxon>Bacteria</taxon>
        <taxon>Pseudomonadati</taxon>
        <taxon>Bacteroidota</taxon>
        <taxon>Cytophagia</taxon>
        <taxon>Cytophagales</taxon>
        <taxon>Flammeovirgaceae</taxon>
        <taxon>Imperialibacter</taxon>
    </lineage>
</organism>
<dbReference type="Proteomes" id="UP001302349">
    <property type="component" value="Chromosome"/>
</dbReference>
<dbReference type="EMBL" id="CP136051">
    <property type="protein sequence ID" value="WOK06808.1"/>
    <property type="molecule type" value="Genomic_DNA"/>
</dbReference>
<evidence type="ECO:0000256" key="1">
    <source>
        <dbReference type="SAM" id="SignalP"/>
    </source>
</evidence>
<protein>
    <submittedName>
        <fullName evidence="2">Uncharacterized protein</fullName>
    </submittedName>
</protein>
<gene>
    <name evidence="2" type="ORF">RT717_27450</name>
</gene>
<sequence length="428" mass="45356">MNSKFFLSMMLLGLVTFASKAQESSNEDEKSDVAEEIISEQALQVSFVPVLGTNFRPYGQSLNNVSLNIWAGYNYGVNGVELGGFVNVDRSDVKYLQLSGFVNLVGGNVTGFQGAGFVNGVKQQVTGAQMAGFVNMSKGLTGVQGSGFVNYAHGDVTGGQGSGFVNYAHGDITGVQGTGFVNFALGDVVGAQGSGFVNYAKSVKGVQGAGFVNYANDSLKGAQLSGFYNHAKEVKGVQASGFANYTKTLRGFQFGIVNIADTVEKGATIGLLNIVRTGKHEVDLSYNDITDINAAFRSGTDKFYSVLEIGIQTGDNPLWAVGAGFGTQFKPIKDKFVTSVELASFGVNRVDDFQDDLNQVTKLSVNVGYKIFKTLSVNAGPILNISTSRSVNADGSYGLGLGENGFYDQTFSGTNVKAWVGYHVGVRF</sequence>
<keyword evidence="3" id="KW-1185">Reference proteome</keyword>
<evidence type="ECO:0000313" key="3">
    <source>
        <dbReference type="Proteomes" id="UP001302349"/>
    </source>
</evidence>
<feature type="chain" id="PRO_5046802332" evidence="1">
    <location>
        <begin position="22"/>
        <end position="428"/>
    </location>
</feature>
<name>A0ABZ0IP53_9BACT</name>
<feature type="signal peptide" evidence="1">
    <location>
        <begin position="1"/>
        <end position="21"/>
    </location>
</feature>
<evidence type="ECO:0000313" key="2">
    <source>
        <dbReference type="EMBL" id="WOK06808.1"/>
    </source>
</evidence>
<accession>A0ABZ0IP53</accession>
<proteinExistence type="predicted"/>
<dbReference type="RefSeq" id="WP_317489509.1">
    <property type="nucleotide sequence ID" value="NZ_CP136051.1"/>
</dbReference>
<keyword evidence="1" id="KW-0732">Signal</keyword>
<reference evidence="2 3" key="1">
    <citation type="journal article" date="2023" name="Microbiol. Resour. Announc.">
        <title>Complete Genome Sequence of Imperialibacter roseus strain P4T.</title>
        <authorList>
            <person name="Tizabi D.R."/>
            <person name="Bachvaroff T."/>
            <person name="Hill R.T."/>
        </authorList>
    </citation>
    <scope>NUCLEOTIDE SEQUENCE [LARGE SCALE GENOMIC DNA]</scope>
    <source>
        <strain evidence="2 3">P4T</strain>
    </source>
</reference>